<gene>
    <name evidence="1" type="ORF">JFN88_15115</name>
</gene>
<dbReference type="RefSeq" id="WP_199020105.1">
    <property type="nucleotide sequence ID" value="NZ_JAELUP010000077.1"/>
</dbReference>
<dbReference type="AlphaFoldDB" id="A0A934J950"/>
<keyword evidence="2" id="KW-1185">Reference proteome</keyword>
<proteinExistence type="predicted"/>
<accession>A0A934J950</accession>
<name>A0A934J950_9BACL</name>
<comment type="caution">
    <text evidence="1">The sequence shown here is derived from an EMBL/GenBank/DDBJ whole genome shotgun (WGS) entry which is preliminary data.</text>
</comment>
<protein>
    <submittedName>
        <fullName evidence="1">Uncharacterized protein</fullName>
    </submittedName>
</protein>
<dbReference type="EMBL" id="JAELUP010000077">
    <property type="protein sequence ID" value="MBJ6362563.1"/>
    <property type="molecule type" value="Genomic_DNA"/>
</dbReference>
<sequence>MRRSKKPLFSIVFAIVVLSIFLSAYNFPKTIDVTYSAVQFSEGDLSSAQETSVQVEGTLSRPLFGESSFRGKLSVEGDEYEYTKSYELIDVVFHKEIRNGFGGLTYTSAINGKPDLKLLGALWIRGAFDQMKLQVNDPGSSDPDFITAPAANLEEARKIKADFDNDGKK</sequence>
<evidence type="ECO:0000313" key="2">
    <source>
        <dbReference type="Proteomes" id="UP000640274"/>
    </source>
</evidence>
<evidence type="ECO:0000313" key="1">
    <source>
        <dbReference type="EMBL" id="MBJ6362563.1"/>
    </source>
</evidence>
<dbReference type="Proteomes" id="UP000640274">
    <property type="component" value="Unassembled WGS sequence"/>
</dbReference>
<organism evidence="1 2">
    <name type="scientific">Paenibacillus roseus</name>
    <dbReference type="NCBI Taxonomy" id="2798579"/>
    <lineage>
        <taxon>Bacteria</taxon>
        <taxon>Bacillati</taxon>
        <taxon>Bacillota</taxon>
        <taxon>Bacilli</taxon>
        <taxon>Bacillales</taxon>
        <taxon>Paenibacillaceae</taxon>
        <taxon>Paenibacillus</taxon>
    </lineage>
</organism>
<reference evidence="1" key="1">
    <citation type="submission" date="2020-12" db="EMBL/GenBank/DDBJ databases">
        <authorList>
            <person name="Huq M.A."/>
        </authorList>
    </citation>
    <scope>NUCLEOTIDE SEQUENCE</scope>
    <source>
        <strain evidence="1">MAHUQ-46</strain>
    </source>
</reference>